<evidence type="ECO:0000313" key="3">
    <source>
        <dbReference type="WBParaSite" id="ASIM_0002143501-mRNA-1"/>
    </source>
</evidence>
<dbReference type="AlphaFoldDB" id="A0A0M3KKA6"/>
<accession>A0A0M3KKA6</accession>
<dbReference type="InterPro" id="IPR039034">
    <property type="entry name" value="INPP4"/>
</dbReference>
<keyword evidence="2" id="KW-0443">Lipid metabolism</keyword>
<dbReference type="GO" id="GO:0016316">
    <property type="term" value="F:phosphatidylinositol-3,4-bisphosphate 4-phosphatase activity"/>
    <property type="evidence" value="ECO:0007669"/>
    <property type="project" value="InterPro"/>
</dbReference>
<dbReference type="WBParaSite" id="ASIM_0002143501-mRNA-1">
    <property type="protein sequence ID" value="ASIM_0002143501-mRNA-1"/>
    <property type="gene ID" value="ASIM_0002143501"/>
</dbReference>
<proteinExistence type="predicted"/>
<dbReference type="GO" id="GO:0005737">
    <property type="term" value="C:cytoplasm"/>
    <property type="evidence" value="ECO:0007669"/>
    <property type="project" value="TreeGrafter"/>
</dbReference>
<evidence type="ECO:0000256" key="2">
    <source>
        <dbReference type="ARBA" id="ARBA00023098"/>
    </source>
</evidence>
<protein>
    <submittedName>
        <fullName evidence="3">RNA-directed RNA polymerase</fullName>
    </submittedName>
</protein>
<reference evidence="3" key="1">
    <citation type="submission" date="2017-02" db="UniProtKB">
        <authorList>
            <consortium name="WormBaseParasite"/>
        </authorList>
    </citation>
    <scope>IDENTIFICATION</scope>
</reference>
<keyword evidence="1" id="KW-0378">Hydrolase</keyword>
<sequence>LLSCYGDERGMMEDARECWSSQCTSSVSSTCIPVIGGDRAKLTVQIPLPSNIFQGLPEKLRGGQWLNVVAIFWNMGVNHEATFAQSIAGDSSLEETINIVAANSLQAYASGMKQLDACVSDVINELCIAVSEYVSIEQEYEHISTSDVRECSTEWASYTDL</sequence>
<organism evidence="3">
    <name type="scientific">Anisakis simplex</name>
    <name type="common">Herring worm</name>
    <dbReference type="NCBI Taxonomy" id="6269"/>
    <lineage>
        <taxon>Eukaryota</taxon>
        <taxon>Metazoa</taxon>
        <taxon>Ecdysozoa</taxon>
        <taxon>Nematoda</taxon>
        <taxon>Chromadorea</taxon>
        <taxon>Rhabditida</taxon>
        <taxon>Spirurina</taxon>
        <taxon>Ascaridomorpha</taxon>
        <taxon>Ascaridoidea</taxon>
        <taxon>Anisakidae</taxon>
        <taxon>Anisakis</taxon>
        <taxon>Anisakis simplex complex</taxon>
    </lineage>
</organism>
<dbReference type="PANTHER" id="PTHR12187">
    <property type="entry name" value="AGAP000124-PA"/>
    <property type="match status" value="1"/>
</dbReference>
<dbReference type="PANTHER" id="PTHR12187:SF11">
    <property type="entry name" value="PHOSPHATIDYLINOSITOL-3,4-BISPHOSPHATE 4-PHOSPHATASE"/>
    <property type="match status" value="1"/>
</dbReference>
<name>A0A0M3KKA6_ANISI</name>
<evidence type="ECO:0000256" key="1">
    <source>
        <dbReference type="ARBA" id="ARBA00022801"/>
    </source>
</evidence>